<keyword evidence="2" id="KW-0732">Signal</keyword>
<sequence>MLPTKTLLLALAFAIPALAAGPSHPYTPSAVHPSGGPKASNSTGSPWIPYYPTGRSRHHNSTAVPPSGFRTGHRPAPTGYLPSSEPLHLTARGS</sequence>
<dbReference type="EMBL" id="ML996087">
    <property type="protein sequence ID" value="KAF2151641.1"/>
    <property type="molecule type" value="Genomic_DNA"/>
</dbReference>
<protein>
    <submittedName>
        <fullName evidence="3">Uncharacterized protein</fullName>
    </submittedName>
</protein>
<evidence type="ECO:0000256" key="2">
    <source>
        <dbReference type="SAM" id="SignalP"/>
    </source>
</evidence>
<comment type="caution">
    <text evidence="3">The sequence shown here is derived from an EMBL/GenBank/DDBJ whole genome shotgun (WGS) entry which is preliminary data.</text>
</comment>
<evidence type="ECO:0000313" key="3">
    <source>
        <dbReference type="EMBL" id="KAF2151641.1"/>
    </source>
</evidence>
<proteinExistence type="predicted"/>
<feature type="chain" id="PRO_5040266932" evidence="2">
    <location>
        <begin position="20"/>
        <end position="94"/>
    </location>
</feature>
<dbReference type="AlphaFoldDB" id="A0A9P4IZP3"/>
<keyword evidence="4" id="KW-1185">Reference proteome</keyword>
<name>A0A9P4IZP3_9PEZI</name>
<feature type="signal peptide" evidence="2">
    <location>
        <begin position="1"/>
        <end position="19"/>
    </location>
</feature>
<reference evidence="3" key="1">
    <citation type="journal article" date="2020" name="Stud. Mycol.">
        <title>101 Dothideomycetes genomes: a test case for predicting lifestyles and emergence of pathogens.</title>
        <authorList>
            <person name="Haridas S."/>
            <person name="Albert R."/>
            <person name="Binder M."/>
            <person name="Bloem J."/>
            <person name="Labutti K."/>
            <person name="Salamov A."/>
            <person name="Andreopoulos B."/>
            <person name="Baker S."/>
            <person name="Barry K."/>
            <person name="Bills G."/>
            <person name="Bluhm B."/>
            <person name="Cannon C."/>
            <person name="Castanera R."/>
            <person name="Culley D."/>
            <person name="Daum C."/>
            <person name="Ezra D."/>
            <person name="Gonzalez J."/>
            <person name="Henrissat B."/>
            <person name="Kuo A."/>
            <person name="Liang C."/>
            <person name="Lipzen A."/>
            <person name="Lutzoni F."/>
            <person name="Magnuson J."/>
            <person name="Mondo S."/>
            <person name="Nolan M."/>
            <person name="Ohm R."/>
            <person name="Pangilinan J."/>
            <person name="Park H.-J."/>
            <person name="Ramirez L."/>
            <person name="Alfaro M."/>
            <person name="Sun H."/>
            <person name="Tritt A."/>
            <person name="Yoshinaga Y."/>
            <person name="Zwiers L.-H."/>
            <person name="Turgeon B."/>
            <person name="Goodwin S."/>
            <person name="Spatafora J."/>
            <person name="Crous P."/>
            <person name="Grigoriev I."/>
        </authorList>
    </citation>
    <scope>NUCLEOTIDE SEQUENCE</scope>
    <source>
        <strain evidence="3">CBS 260.36</strain>
    </source>
</reference>
<dbReference type="Proteomes" id="UP000799439">
    <property type="component" value="Unassembled WGS sequence"/>
</dbReference>
<evidence type="ECO:0000313" key="4">
    <source>
        <dbReference type="Proteomes" id="UP000799439"/>
    </source>
</evidence>
<gene>
    <name evidence="3" type="ORF">K461DRAFT_279124</name>
</gene>
<organism evidence="3 4">
    <name type="scientific">Myriangium duriaei CBS 260.36</name>
    <dbReference type="NCBI Taxonomy" id="1168546"/>
    <lineage>
        <taxon>Eukaryota</taxon>
        <taxon>Fungi</taxon>
        <taxon>Dikarya</taxon>
        <taxon>Ascomycota</taxon>
        <taxon>Pezizomycotina</taxon>
        <taxon>Dothideomycetes</taxon>
        <taxon>Dothideomycetidae</taxon>
        <taxon>Myriangiales</taxon>
        <taxon>Myriangiaceae</taxon>
        <taxon>Myriangium</taxon>
    </lineage>
</organism>
<accession>A0A9P4IZP3</accession>
<feature type="region of interest" description="Disordered" evidence="1">
    <location>
        <begin position="24"/>
        <end position="94"/>
    </location>
</feature>
<evidence type="ECO:0000256" key="1">
    <source>
        <dbReference type="SAM" id="MobiDB-lite"/>
    </source>
</evidence>